<protein>
    <submittedName>
        <fullName evidence="1">Uncharacterized protein</fullName>
    </submittedName>
</protein>
<evidence type="ECO:0000313" key="1">
    <source>
        <dbReference type="EMBL" id="KAH7954617.1"/>
    </source>
</evidence>
<reference evidence="1" key="1">
    <citation type="submission" date="2020-05" db="EMBL/GenBank/DDBJ databases">
        <title>Large-scale comparative analyses of tick genomes elucidate their genetic diversity and vector capacities.</title>
        <authorList>
            <person name="Jia N."/>
            <person name="Wang J."/>
            <person name="Shi W."/>
            <person name="Du L."/>
            <person name="Sun Y."/>
            <person name="Zhan W."/>
            <person name="Jiang J."/>
            <person name="Wang Q."/>
            <person name="Zhang B."/>
            <person name="Ji P."/>
            <person name="Sakyi L.B."/>
            <person name="Cui X."/>
            <person name="Yuan T."/>
            <person name="Jiang B."/>
            <person name="Yang W."/>
            <person name="Lam T.T.-Y."/>
            <person name="Chang Q."/>
            <person name="Ding S."/>
            <person name="Wang X."/>
            <person name="Zhu J."/>
            <person name="Ruan X."/>
            <person name="Zhao L."/>
            <person name="Wei J."/>
            <person name="Que T."/>
            <person name="Du C."/>
            <person name="Cheng J."/>
            <person name="Dai P."/>
            <person name="Han X."/>
            <person name="Huang E."/>
            <person name="Gao Y."/>
            <person name="Liu J."/>
            <person name="Shao H."/>
            <person name="Ye R."/>
            <person name="Li L."/>
            <person name="Wei W."/>
            <person name="Wang X."/>
            <person name="Wang C."/>
            <person name="Yang T."/>
            <person name="Huo Q."/>
            <person name="Li W."/>
            <person name="Guo W."/>
            <person name="Chen H."/>
            <person name="Zhou L."/>
            <person name="Ni X."/>
            <person name="Tian J."/>
            <person name="Zhou Y."/>
            <person name="Sheng Y."/>
            <person name="Liu T."/>
            <person name="Pan Y."/>
            <person name="Xia L."/>
            <person name="Li J."/>
            <person name="Zhao F."/>
            <person name="Cao W."/>
        </authorList>
    </citation>
    <scope>NUCLEOTIDE SEQUENCE</scope>
    <source>
        <strain evidence="1">Dsil-2018</strain>
    </source>
</reference>
<keyword evidence="2" id="KW-1185">Reference proteome</keyword>
<gene>
    <name evidence="1" type="ORF">HPB49_020215</name>
</gene>
<sequence>MRPPLSLHVPVSSEESQQRAGVGIPASFFTGVRERALLSFTSSVFGKAEIGDCILRATGLKPEEVVKDSIRINERQNIIVVSAPTLESAEKYSALKELRIGDKTYEGHRVHDGARRYIQGNNPRDTGLRYSRRHREKLSEREEPRHITRQENGSH</sequence>
<dbReference type="EMBL" id="CM023473">
    <property type="protein sequence ID" value="KAH7954617.1"/>
    <property type="molecule type" value="Genomic_DNA"/>
</dbReference>
<name>A0ACB8CZP1_DERSI</name>
<dbReference type="Proteomes" id="UP000821865">
    <property type="component" value="Chromosome 4"/>
</dbReference>
<accession>A0ACB8CZP1</accession>
<organism evidence="1 2">
    <name type="scientific">Dermacentor silvarum</name>
    <name type="common">Tick</name>
    <dbReference type="NCBI Taxonomy" id="543639"/>
    <lineage>
        <taxon>Eukaryota</taxon>
        <taxon>Metazoa</taxon>
        <taxon>Ecdysozoa</taxon>
        <taxon>Arthropoda</taxon>
        <taxon>Chelicerata</taxon>
        <taxon>Arachnida</taxon>
        <taxon>Acari</taxon>
        <taxon>Parasitiformes</taxon>
        <taxon>Ixodida</taxon>
        <taxon>Ixodoidea</taxon>
        <taxon>Ixodidae</taxon>
        <taxon>Rhipicephalinae</taxon>
        <taxon>Dermacentor</taxon>
    </lineage>
</organism>
<proteinExistence type="predicted"/>
<evidence type="ECO:0000313" key="2">
    <source>
        <dbReference type="Proteomes" id="UP000821865"/>
    </source>
</evidence>
<comment type="caution">
    <text evidence="1">The sequence shown here is derived from an EMBL/GenBank/DDBJ whole genome shotgun (WGS) entry which is preliminary data.</text>
</comment>